<dbReference type="Proteomes" id="UP000830835">
    <property type="component" value="Unassembled WGS sequence"/>
</dbReference>
<evidence type="ECO:0000313" key="2">
    <source>
        <dbReference type="Proteomes" id="UP000830835"/>
    </source>
</evidence>
<dbReference type="Gene3D" id="3.40.50.1240">
    <property type="entry name" value="Phosphoglycerate mutase-like"/>
    <property type="match status" value="1"/>
</dbReference>
<evidence type="ECO:0000313" key="1">
    <source>
        <dbReference type="EMBL" id="MCJ2543973.1"/>
    </source>
</evidence>
<dbReference type="EMBL" id="JAFIRA010000042">
    <property type="protein sequence ID" value="MCJ2543973.1"/>
    <property type="molecule type" value="Genomic_DNA"/>
</dbReference>
<dbReference type="InterPro" id="IPR013078">
    <property type="entry name" value="His_Pase_superF_clade-1"/>
</dbReference>
<dbReference type="Pfam" id="PF00300">
    <property type="entry name" value="His_Phos_1"/>
    <property type="match status" value="1"/>
</dbReference>
<dbReference type="CDD" id="cd07067">
    <property type="entry name" value="HP_PGM_like"/>
    <property type="match status" value="1"/>
</dbReference>
<accession>A0ABT0CDX6</accession>
<dbReference type="InterPro" id="IPR029033">
    <property type="entry name" value="His_PPase_superfam"/>
</dbReference>
<protein>
    <submittedName>
        <fullName evidence="1">Phosphohistidine phosphatase SixA</fullName>
    </submittedName>
</protein>
<dbReference type="NCBIfam" id="TIGR00249">
    <property type="entry name" value="sixA"/>
    <property type="match status" value="1"/>
</dbReference>
<sequence length="175" mass="19535">MKNSLEGLSVDFVRHGIAEEPQAEMEDAFRALTDEGRKRCRKIARQLKEMGWRWNLILTSPLVRARQTAEIFADEGLSKIVEVFEPLAPGGSLADLVRWQTQQDPLTSLALVGHQPDLSLWVQAATGLRSTNSHAHPEAITIKKAGLAQVRFSEGRIDYRQGSLTLLLSPKVLLR</sequence>
<dbReference type="InterPro" id="IPR004449">
    <property type="entry name" value="SixA"/>
</dbReference>
<organism evidence="1 2">
    <name type="scientific">Thermostichus vulcanus str. 'Rupite'</name>
    <dbReference type="NCBI Taxonomy" id="2813851"/>
    <lineage>
        <taxon>Bacteria</taxon>
        <taxon>Bacillati</taxon>
        <taxon>Cyanobacteriota</taxon>
        <taxon>Cyanophyceae</taxon>
        <taxon>Thermostichales</taxon>
        <taxon>Thermostichaceae</taxon>
        <taxon>Thermostichus</taxon>
    </lineage>
</organism>
<proteinExistence type="predicted"/>
<keyword evidence="2" id="KW-1185">Reference proteome</keyword>
<dbReference type="SUPFAM" id="SSF53254">
    <property type="entry name" value="Phosphoglycerate mutase-like"/>
    <property type="match status" value="1"/>
</dbReference>
<gene>
    <name evidence="1" type="primary">sixA</name>
    <name evidence="1" type="ORF">JX360_13855</name>
</gene>
<dbReference type="SMART" id="SM00855">
    <property type="entry name" value="PGAM"/>
    <property type="match status" value="1"/>
</dbReference>
<name>A0ABT0CDX6_THEVL</name>
<comment type="caution">
    <text evidence="1">The sequence shown here is derived from an EMBL/GenBank/DDBJ whole genome shotgun (WGS) entry which is preliminary data.</text>
</comment>
<reference evidence="1" key="1">
    <citation type="submission" date="2021-02" db="EMBL/GenBank/DDBJ databases">
        <title>The CRISPR/cas machinery reduction and long-range gene transfer in the hot spring cyanobacterium Synechococcus.</title>
        <authorList>
            <person name="Dvorak P."/>
            <person name="Jahodarova E."/>
            <person name="Hasler P."/>
            <person name="Poulickova A."/>
        </authorList>
    </citation>
    <scope>NUCLEOTIDE SEQUENCE</scope>
    <source>
        <strain evidence="1">Rupite</strain>
    </source>
</reference>